<feature type="region of interest" description="Disordered" evidence="1">
    <location>
        <begin position="460"/>
        <end position="506"/>
    </location>
</feature>
<accession>A0A0K6S9M5</accession>
<proteinExistence type="predicted"/>
<feature type="compositionally biased region" description="Polar residues" evidence="1">
    <location>
        <begin position="224"/>
        <end position="233"/>
    </location>
</feature>
<name>A0A0K6S9M5_9ALVE</name>
<dbReference type="AlphaFoldDB" id="A0A0K6S9M5"/>
<evidence type="ECO:0000313" key="2">
    <source>
        <dbReference type="EMBL" id="CUC10261.1"/>
    </source>
</evidence>
<feature type="compositionally biased region" description="Gly residues" evidence="1">
    <location>
        <begin position="481"/>
        <end position="492"/>
    </location>
</feature>
<gene>
    <name evidence="2" type="ORF">Cvel_29698.t2.CR1</name>
</gene>
<feature type="region of interest" description="Disordered" evidence="1">
    <location>
        <begin position="121"/>
        <end position="335"/>
    </location>
</feature>
<dbReference type="VEuPathDB" id="CryptoDB:Cvel_29698"/>
<feature type="compositionally biased region" description="Polar residues" evidence="1">
    <location>
        <begin position="286"/>
        <end position="306"/>
    </location>
</feature>
<feature type="compositionally biased region" description="Low complexity" evidence="1">
    <location>
        <begin position="52"/>
        <end position="67"/>
    </location>
</feature>
<feature type="compositionally biased region" description="Basic residues" evidence="1">
    <location>
        <begin position="144"/>
        <end position="155"/>
    </location>
</feature>
<organism evidence="2">
    <name type="scientific">Chromera velia CCMP2878</name>
    <dbReference type="NCBI Taxonomy" id="1169474"/>
    <lineage>
        <taxon>Eukaryota</taxon>
        <taxon>Sar</taxon>
        <taxon>Alveolata</taxon>
        <taxon>Colpodellida</taxon>
        <taxon>Chromeraceae</taxon>
        <taxon>Chromera</taxon>
    </lineage>
</organism>
<evidence type="ECO:0000256" key="1">
    <source>
        <dbReference type="SAM" id="MobiDB-lite"/>
    </source>
</evidence>
<sequence length="536" mass="56778">MRTLRASFPTVQIGDGGEKELTASDQNLNRLSRFRKLWLALVQMHLQSRTGAAAGTGNASSSSAYFQQGGGGQQGGFQDCFPPFFDQSHYDFFEQRGVEQQRLQSDFRTCYPHPVPPPRFCPAAAAASGSTHPRDPPLPPSSSARHHPHDSHRKRDSPDHTLRLSGAMAAPSTTGRVVKDRGGPPLTQSHPHIHEWNPSSHQLPPHTLAVDGTEHPGGPLPQHTEPQTANTLTVLPHQWPPLPSSKAPSVGTAPYCQPLQLRPQHPDPRLPFASSRPPTLRRVSPEAQQTHPQKFQVPSRQSPGTCTGTGRSSSKKKGRQSELHQPPYSCSGNLAVVPPSSTQPVEAPLLWQWGLGGGAGSQAFQHSPTYHPFWQQQQQCQPAAVAVPVQAAPVARPEPAASPAVAPVSAAAAAVGVGAGYPEMLPAVASVGSPNYLSSPAPASSSSLSDWIGPGPVTSGTSCQLVAGPQRSPSHLELNRTGGGSIVSGGGPTSSVTGASPLDPLHSRIPRRNAVLTLEVMTTGLNTPSAYWRQDK</sequence>
<protein>
    <submittedName>
        <fullName evidence="2">Uncharacterized protein</fullName>
    </submittedName>
</protein>
<reference evidence="2" key="1">
    <citation type="submission" date="2014-11" db="EMBL/GenBank/DDBJ databases">
        <title>Molecular phylogeny of cliff fern family Woodsiaceae with morphological implications.</title>
        <authorList>
            <person name="Shao Y.-Z."/>
            <person name="Wei R."/>
            <person name="Zhang X.-C."/>
        </authorList>
    </citation>
    <scope>NUCLEOTIDE SEQUENCE</scope>
</reference>
<feature type="region of interest" description="Disordered" evidence="1">
    <location>
        <begin position="52"/>
        <end position="72"/>
    </location>
</feature>
<dbReference type="EMBL" id="CDMZ01003340">
    <property type="protein sequence ID" value="CUC10261.1"/>
    <property type="molecule type" value="Genomic_DNA"/>
</dbReference>